<dbReference type="InterPro" id="IPR014718">
    <property type="entry name" value="GH-type_carb-bd"/>
</dbReference>
<dbReference type="InterPro" id="IPR011013">
    <property type="entry name" value="Gal_mutarotase_sf_dom"/>
</dbReference>
<keyword evidence="3" id="KW-1185">Reference proteome</keyword>
<name>A0ABY6G3V7_9MICO</name>
<feature type="region of interest" description="Disordered" evidence="1">
    <location>
        <begin position="252"/>
        <end position="289"/>
    </location>
</feature>
<dbReference type="SUPFAM" id="SSF74650">
    <property type="entry name" value="Galactose mutarotase-like"/>
    <property type="match status" value="1"/>
</dbReference>
<accession>A0ABY6G3V7</accession>
<dbReference type="Pfam" id="PF01263">
    <property type="entry name" value="Aldose_epim"/>
    <property type="match status" value="1"/>
</dbReference>
<sequence length="289" mass="30850">MRPDDDGDADRGDARPLPLSGRQLVLRAGDYAATVTGLGAALRQVTFRGQDLVGGFDEDDLLPGMRGAVLAPWPNRVADGAYRFAGTAHQLPVNDVAGRSAVHGLVFMQDFDVLARSGDAVRLRTRIAPRPGYPWRMRVDVQASVGAEGCTQRIVATTVSTTPAPCGLGVHPYLVAGPAHEGAVDAWRLDLPARRSLRCDDRGLPIDEVAVPRSGGDGRDVSVPRRLGATVLDTAFTDLRRDDEGVARIRLTTGTASRSRSAGPPDGCRCSRRTRSPGRSAVPRSRSSR</sequence>
<evidence type="ECO:0000313" key="2">
    <source>
        <dbReference type="EMBL" id="UYG17311.1"/>
    </source>
</evidence>
<dbReference type="Proteomes" id="UP001164305">
    <property type="component" value="Chromosome"/>
</dbReference>
<evidence type="ECO:0000256" key="1">
    <source>
        <dbReference type="SAM" id="MobiDB-lite"/>
    </source>
</evidence>
<dbReference type="EMBL" id="CP107020">
    <property type="protein sequence ID" value="UYG17311.1"/>
    <property type="molecule type" value="Genomic_DNA"/>
</dbReference>
<dbReference type="RefSeq" id="WP_263594520.1">
    <property type="nucleotide sequence ID" value="NZ_CP107020.1"/>
</dbReference>
<evidence type="ECO:0000313" key="3">
    <source>
        <dbReference type="Proteomes" id="UP001164305"/>
    </source>
</evidence>
<protein>
    <submittedName>
        <fullName evidence="2">Galactose mutarotase</fullName>
    </submittedName>
</protein>
<dbReference type="Gene3D" id="2.70.98.10">
    <property type="match status" value="1"/>
</dbReference>
<reference evidence="2" key="1">
    <citation type="submission" date="2022-10" db="EMBL/GenBank/DDBJ databases">
        <title>Whole-Genome Sequencing of Brachybacterium huguangmaarense BRM-3, Isolated from Betula schmidtii.</title>
        <authorList>
            <person name="Haam D."/>
        </authorList>
    </citation>
    <scope>NUCLEOTIDE SEQUENCE</scope>
    <source>
        <strain evidence="2">BRM-3</strain>
    </source>
</reference>
<organism evidence="2 3">
    <name type="scientific">Brachybacterium huguangmaarense</name>
    <dbReference type="NCBI Taxonomy" id="1652028"/>
    <lineage>
        <taxon>Bacteria</taxon>
        <taxon>Bacillati</taxon>
        <taxon>Actinomycetota</taxon>
        <taxon>Actinomycetes</taxon>
        <taxon>Micrococcales</taxon>
        <taxon>Dermabacteraceae</taxon>
        <taxon>Brachybacterium</taxon>
    </lineage>
</organism>
<dbReference type="InterPro" id="IPR008183">
    <property type="entry name" value="Aldose_1/G6P_1-epimerase"/>
</dbReference>
<gene>
    <name evidence="2" type="ORF">BRM3_02450</name>
</gene>
<proteinExistence type="predicted"/>